<dbReference type="OrthoDB" id="5422293at2759"/>
<organism evidence="1 2">
    <name type="scientific">Claviceps africana</name>
    <dbReference type="NCBI Taxonomy" id="83212"/>
    <lineage>
        <taxon>Eukaryota</taxon>
        <taxon>Fungi</taxon>
        <taxon>Dikarya</taxon>
        <taxon>Ascomycota</taxon>
        <taxon>Pezizomycotina</taxon>
        <taxon>Sordariomycetes</taxon>
        <taxon>Hypocreomycetidae</taxon>
        <taxon>Hypocreales</taxon>
        <taxon>Clavicipitaceae</taxon>
        <taxon>Claviceps</taxon>
    </lineage>
</organism>
<dbReference type="AlphaFoldDB" id="A0A8K0NI38"/>
<reference evidence="1" key="1">
    <citation type="journal article" date="2020" name="bioRxiv">
        <title>Whole genome comparisons of ergot fungi reveals the divergence and evolution of species within the genus Claviceps are the result of varying mechanisms driving genome evolution and host range expansion.</title>
        <authorList>
            <person name="Wyka S.A."/>
            <person name="Mondo S.J."/>
            <person name="Liu M."/>
            <person name="Dettman J."/>
            <person name="Nalam V."/>
            <person name="Broders K.D."/>
        </authorList>
    </citation>
    <scope>NUCLEOTIDE SEQUENCE</scope>
    <source>
        <strain evidence="1">CCC 489</strain>
    </source>
</reference>
<protein>
    <submittedName>
        <fullName evidence="1">Uncharacterized protein</fullName>
    </submittedName>
</protein>
<evidence type="ECO:0000313" key="1">
    <source>
        <dbReference type="EMBL" id="KAG5928085.1"/>
    </source>
</evidence>
<name>A0A8K0NI38_9HYPO</name>
<accession>A0A8K0NI38</accession>
<evidence type="ECO:0000313" key="2">
    <source>
        <dbReference type="Proteomes" id="UP000811619"/>
    </source>
</evidence>
<dbReference type="Proteomes" id="UP000811619">
    <property type="component" value="Unassembled WGS sequence"/>
</dbReference>
<comment type="caution">
    <text evidence="1">The sequence shown here is derived from an EMBL/GenBank/DDBJ whole genome shotgun (WGS) entry which is preliminary data.</text>
</comment>
<sequence>MFLWRWLGLGSPSSFTQKPPDVAWLLEHRLERQGEAALTRGPPHSLASLYRMYEYLVVGYNAGMRTEIEFFYNQPSWSVKDIPDPKDADPTRYAIVAVLPQYLTLAFNRLIKMGLPRGSPAVISPEVEASLRAQVVELEEVPSWTRDVPPLKDTLVIPNNPRLG</sequence>
<gene>
    <name evidence="1" type="ORF">E4U42_001289</name>
</gene>
<dbReference type="EMBL" id="SRPY01000137">
    <property type="protein sequence ID" value="KAG5928085.1"/>
    <property type="molecule type" value="Genomic_DNA"/>
</dbReference>
<proteinExistence type="predicted"/>
<keyword evidence="2" id="KW-1185">Reference proteome</keyword>